<reference evidence="2" key="1">
    <citation type="submission" date="2017-09" db="EMBL/GenBank/DDBJ databases">
        <authorList>
            <person name="Varghese N."/>
            <person name="Submissions S."/>
        </authorList>
    </citation>
    <scope>NUCLEOTIDE SEQUENCE [LARGE SCALE GENOMIC DNA]</scope>
    <source>
        <strain evidence="2">CGMCC 1.12461</strain>
    </source>
</reference>
<dbReference type="Proteomes" id="UP000219353">
    <property type="component" value="Unassembled WGS sequence"/>
</dbReference>
<evidence type="ECO:0000313" key="1">
    <source>
        <dbReference type="EMBL" id="SNY49758.1"/>
    </source>
</evidence>
<dbReference type="AlphaFoldDB" id="A0A285IP40"/>
<dbReference type="RefSeq" id="WP_097110790.1">
    <property type="nucleotide sequence ID" value="NZ_OBEB01000002.1"/>
</dbReference>
<keyword evidence="2" id="KW-1185">Reference proteome</keyword>
<gene>
    <name evidence="1" type="ORF">SAMN06297280_1533</name>
</gene>
<organism evidence="1 2">
    <name type="scientific">Arsukibacterium tuosuense</name>
    <dbReference type="NCBI Taxonomy" id="1323745"/>
    <lineage>
        <taxon>Bacteria</taxon>
        <taxon>Pseudomonadati</taxon>
        <taxon>Pseudomonadota</taxon>
        <taxon>Gammaproteobacteria</taxon>
        <taxon>Chromatiales</taxon>
        <taxon>Chromatiaceae</taxon>
        <taxon>Arsukibacterium</taxon>
    </lineage>
</organism>
<proteinExistence type="predicted"/>
<name>A0A285IP40_9GAMM</name>
<evidence type="ECO:0000313" key="2">
    <source>
        <dbReference type="Proteomes" id="UP000219353"/>
    </source>
</evidence>
<accession>A0A285IP40</accession>
<dbReference type="OrthoDB" id="2339610at2"/>
<sequence length="131" mass="15764">MVYISINHKVKEFVIYIGIFWFYKNELIARKIAVNELKPDEIGMVDSPFEHITEWEVRSIYLPDFKELVSTEYQQLPRGRVIYSNQTKKATVYMDGSLFTEKYKAQLINYFKLTTCPVIWRKDSHYKVFKY</sequence>
<dbReference type="EMBL" id="OBEB01000002">
    <property type="protein sequence ID" value="SNY49758.1"/>
    <property type="molecule type" value="Genomic_DNA"/>
</dbReference>
<protein>
    <submittedName>
        <fullName evidence="1">Uncharacterized protein</fullName>
    </submittedName>
</protein>